<gene>
    <name evidence="2" type="ordered locus">Acel_1429</name>
</gene>
<dbReference type="HOGENOM" id="CLU_958546_0_0_11"/>
<dbReference type="EMBL" id="CP000481">
    <property type="protein sequence ID" value="ABK53201.1"/>
    <property type="molecule type" value="Genomic_DNA"/>
</dbReference>
<name>A0LUU1_ACIC1</name>
<sequence length="290" mass="31443">MTFRRRATLLGLLASVCVTPALPAGAAAPPGNAVPPADGIANTGVADTGVPHWQPLPQDAAKVAAKLQSFSEYKKARAAANANAGAVSPMRLCTREQPCGDSNQLPYVAMHPEGDGNRDPATGRPKTYTCGPAASRNVWLSMSGQDIPEHQWEIWEQTSPTTGTLIGNIANAMNAHTSAYWSVYTPRSAADLLWAVGADIDTNQAVIPNVQTMYLSFWGGHRALHYNMIYGYQHYTSSNPTILFGEEYDPVFTFGYLPPSYPVDPYGWHQEYLSNTWTAVHNSPSQSVVF</sequence>
<dbReference type="AlphaFoldDB" id="A0LUU1"/>
<keyword evidence="3" id="KW-1185">Reference proteome</keyword>
<dbReference type="RefSeq" id="WP_011720264.1">
    <property type="nucleotide sequence ID" value="NC_008578.1"/>
</dbReference>
<dbReference type="Proteomes" id="UP000008221">
    <property type="component" value="Chromosome"/>
</dbReference>
<evidence type="ECO:0008006" key="4">
    <source>
        <dbReference type="Google" id="ProtNLM"/>
    </source>
</evidence>
<organism evidence="2 3">
    <name type="scientific">Acidothermus cellulolyticus (strain ATCC 43068 / DSM 8971 / 11B)</name>
    <dbReference type="NCBI Taxonomy" id="351607"/>
    <lineage>
        <taxon>Bacteria</taxon>
        <taxon>Bacillati</taxon>
        <taxon>Actinomycetota</taxon>
        <taxon>Actinomycetes</taxon>
        <taxon>Acidothermales</taxon>
        <taxon>Acidothermaceae</taxon>
        <taxon>Acidothermus</taxon>
    </lineage>
</organism>
<dbReference type="InParanoid" id="A0LUU1"/>
<dbReference type="STRING" id="351607.Acel_1429"/>
<evidence type="ECO:0000313" key="2">
    <source>
        <dbReference type="EMBL" id="ABK53201.1"/>
    </source>
</evidence>
<feature type="chain" id="PRO_5002626510" description="Peptidase C39-like domain-containing protein" evidence="1">
    <location>
        <begin position="27"/>
        <end position="290"/>
    </location>
</feature>
<keyword evidence="1" id="KW-0732">Signal</keyword>
<dbReference type="OrthoDB" id="1655016at2"/>
<accession>A0LUU1</accession>
<evidence type="ECO:0000313" key="3">
    <source>
        <dbReference type="Proteomes" id="UP000008221"/>
    </source>
</evidence>
<reference evidence="2 3" key="1">
    <citation type="journal article" date="2009" name="Genome Res.">
        <title>Complete genome of the cellulolytic thermophile Acidothermus cellulolyticus 11B provides insights into its ecophysiological and evolutionary adaptations.</title>
        <authorList>
            <person name="Barabote R.D."/>
            <person name="Xie G."/>
            <person name="Leu D.H."/>
            <person name="Normand P."/>
            <person name="Necsulea A."/>
            <person name="Daubin V."/>
            <person name="Medigue C."/>
            <person name="Adney W.S."/>
            <person name="Xu X.C."/>
            <person name="Lapidus A."/>
            <person name="Parales R.E."/>
            <person name="Detter C."/>
            <person name="Pujic P."/>
            <person name="Bruce D."/>
            <person name="Lavire C."/>
            <person name="Challacombe J.F."/>
            <person name="Brettin T.S."/>
            <person name="Berry A.M."/>
        </authorList>
    </citation>
    <scope>NUCLEOTIDE SEQUENCE [LARGE SCALE GENOMIC DNA]</scope>
    <source>
        <strain evidence="3">ATCC 43068 / DSM 8971 / 11B</strain>
    </source>
</reference>
<evidence type="ECO:0000256" key="1">
    <source>
        <dbReference type="SAM" id="SignalP"/>
    </source>
</evidence>
<dbReference type="KEGG" id="ace:Acel_1429"/>
<feature type="signal peptide" evidence="1">
    <location>
        <begin position="1"/>
        <end position="26"/>
    </location>
</feature>
<protein>
    <recommendedName>
        <fullName evidence="4">Peptidase C39-like domain-containing protein</fullName>
    </recommendedName>
</protein>
<proteinExistence type="predicted"/>